<evidence type="ECO:0000256" key="4">
    <source>
        <dbReference type="ARBA" id="ARBA00022777"/>
    </source>
</evidence>
<dbReference type="GO" id="GO:0031037">
    <property type="term" value="P:myosin II filament disassembly"/>
    <property type="evidence" value="ECO:0007669"/>
    <property type="project" value="TreeGrafter"/>
</dbReference>
<evidence type="ECO:0000313" key="18">
    <source>
        <dbReference type="Proteomes" id="UP000441208"/>
    </source>
</evidence>
<dbReference type="Pfam" id="PF02816">
    <property type="entry name" value="Alpha_kinase"/>
    <property type="match status" value="1"/>
</dbReference>
<dbReference type="AlphaFoldDB" id="A0A6A3QB11"/>
<dbReference type="InterPro" id="IPR036249">
    <property type="entry name" value="Thioredoxin-like_sf"/>
</dbReference>
<dbReference type="PANTHER" id="PTHR45992:SF2">
    <property type="entry name" value="EUKARYOTIC ELONGATION FACTOR 2 KINASE"/>
    <property type="match status" value="1"/>
</dbReference>
<feature type="compositionally biased region" description="Polar residues" evidence="6">
    <location>
        <begin position="872"/>
        <end position="887"/>
    </location>
</feature>
<dbReference type="InterPro" id="IPR013766">
    <property type="entry name" value="Thioredoxin_domain"/>
</dbReference>
<accession>A0A6A3QB11</accession>
<evidence type="ECO:0000313" key="19">
    <source>
        <dbReference type="Proteomes" id="UP000476176"/>
    </source>
</evidence>
<feature type="region of interest" description="Disordered" evidence="6">
    <location>
        <begin position="708"/>
        <end position="817"/>
    </location>
</feature>
<feature type="compositionally biased region" description="Low complexity" evidence="6">
    <location>
        <begin position="287"/>
        <end position="314"/>
    </location>
</feature>
<dbReference type="EMBL" id="QXGB01003060">
    <property type="protein sequence ID" value="KAE9173041.1"/>
    <property type="molecule type" value="Genomic_DNA"/>
</dbReference>
<evidence type="ECO:0000313" key="8">
    <source>
        <dbReference type="EMBL" id="KAE8922613.1"/>
    </source>
</evidence>
<evidence type="ECO:0000313" key="16">
    <source>
        <dbReference type="Proteomes" id="UP000433483"/>
    </source>
</evidence>
<evidence type="ECO:0000313" key="13">
    <source>
        <dbReference type="EMBL" id="KAE9178257.1"/>
    </source>
</evidence>
<dbReference type="Proteomes" id="UP000476176">
    <property type="component" value="Unassembled WGS sequence"/>
</dbReference>
<evidence type="ECO:0000256" key="1">
    <source>
        <dbReference type="ARBA" id="ARBA00022527"/>
    </source>
</evidence>
<feature type="compositionally biased region" description="Polar residues" evidence="6">
    <location>
        <begin position="754"/>
        <end position="763"/>
    </location>
</feature>
<dbReference type="Pfam" id="PF00085">
    <property type="entry name" value="Thioredoxin"/>
    <property type="match status" value="1"/>
</dbReference>
<proteinExistence type="predicted"/>
<evidence type="ECO:0000313" key="14">
    <source>
        <dbReference type="EMBL" id="KAE9288389.1"/>
    </source>
</evidence>
<dbReference type="GO" id="GO:0004674">
    <property type="term" value="F:protein serine/threonine kinase activity"/>
    <property type="evidence" value="ECO:0007669"/>
    <property type="project" value="UniProtKB-KW"/>
</dbReference>
<dbReference type="OrthoDB" id="301415at2759"/>
<sequence length="905" mass="100626">MAAKFSMANTSGLFDSAAHVEASDRMQGAMEELKVKNDRQEKTRAQQLEQQEREDKQRTRRLEEALEAKAAQQKEDRSYVGQQQEDEELDSDDEAMLDELDEDPELERIRAARLKQLKNEFEEKQMLLAKGHGEFREITQDEFLKEVTGSPLVAVHFYHRDFERCKIMDMHLAKLARNHIECKFLKLNAEKAPFFVEKLAIRVLPTVVCFKDGVAFPERVTGFDGLTEDDEEAELANFGSRSNHHATSSDNFPTAALARKLVEIGAIREKDEGDEGEQTAKEASVASPRSRPSGQPSRERTLASSGQQQQLQAAREPMSASAGRRRASKPLPPGDQFDRDAPLAVAVAYPAPVPSGPPPSTHQSPFEKLNTLKLLLDCGHLTADEYQERKTQIINEMTGTSTERKKPSPRSRRSGSGSGNPAPPPPLQPLLKTVVPHGPPDFSRIRRERADKLSFDVDTLEWHSTPVRVKLDLVPFATGQLRNAYYLQELGADGSPSRLLVAKVSLRPAEPSTYLSDVEMQAVCAHYAALYNEHEPPLKVCYARSWLLKLRDRERGTLVCSVEEFLPGAYVKYSNNSGYVGRETSTTEERERNTPQAFSHFSFVASDFRLMIVDIQGVADSYTDPQIHSADGRGFGVGNLGTFGMEKFLESHRCNEVCRWLGLRSINEQYKPGGTAAPGYEMPFGGAIKKSTNRITEERNTFSTSVTVSEAFGDTATAEWTEREDSRLESGDDEDEDEEDEEDEEDPGEHSDSTSYATDSSPAMSGLHPRYPKAKRQKRLFSSAASSRGRGGGRLSGRSKERELGRRFRHPTHLSKGGTAVCLSADMHTYILMRSIWAEVGVDTRSTRGGALHGRSPHGDSSRDESRKTMSVLDQSSPGKTQLQVDSSARHLASTGATQSVPLYV</sequence>
<dbReference type="EMBL" id="QXFX01003147">
    <property type="protein sequence ID" value="KAE9070888.1"/>
    <property type="molecule type" value="Genomic_DNA"/>
</dbReference>
<dbReference type="EMBL" id="QXFZ01002907">
    <property type="protein sequence ID" value="KAE9072786.1"/>
    <property type="molecule type" value="Genomic_DNA"/>
</dbReference>
<feature type="compositionally biased region" description="Basic and acidic residues" evidence="6">
    <location>
        <begin position="720"/>
        <end position="730"/>
    </location>
</feature>
<dbReference type="Proteomes" id="UP000429523">
    <property type="component" value="Unassembled WGS sequence"/>
</dbReference>
<evidence type="ECO:0000313" key="21">
    <source>
        <dbReference type="Proteomes" id="UP000488956"/>
    </source>
</evidence>
<keyword evidence="16" id="KW-1185">Reference proteome</keyword>
<reference evidence="15 16" key="1">
    <citation type="submission" date="2018-08" db="EMBL/GenBank/DDBJ databases">
        <title>Genomic investigation of the strawberry pathogen Phytophthora fragariae indicates pathogenicity is determined by transcriptional variation in three key races.</title>
        <authorList>
            <person name="Adams T.M."/>
            <person name="Armitage A.D."/>
            <person name="Sobczyk M.K."/>
            <person name="Bates H.J."/>
            <person name="Dunwell J.M."/>
            <person name="Nellist C.F."/>
            <person name="Harrison R.J."/>
        </authorList>
    </citation>
    <scope>NUCLEOTIDE SEQUENCE [LARGE SCALE GENOMIC DNA]</scope>
    <source>
        <strain evidence="13 19">BC-23</strain>
        <strain evidence="12 16">NOV-27</strain>
        <strain evidence="11 17">NOV-5</strain>
        <strain evidence="10 18">NOV-71</strain>
        <strain evidence="14 20">NOV-77</strain>
        <strain evidence="8 15">NOV-9</strain>
        <strain evidence="9 21">ONT-3</strain>
    </source>
</reference>
<dbReference type="Proteomes" id="UP000488956">
    <property type="component" value="Unassembled WGS sequence"/>
</dbReference>
<evidence type="ECO:0000256" key="2">
    <source>
        <dbReference type="ARBA" id="ARBA00022679"/>
    </source>
</evidence>
<dbReference type="SUPFAM" id="SSF56112">
    <property type="entry name" value="Protein kinase-like (PK-like)"/>
    <property type="match status" value="1"/>
</dbReference>
<dbReference type="PANTHER" id="PTHR45992">
    <property type="entry name" value="EUKARYOTIC ELONGATION FACTOR 2 KINASE-RELATED"/>
    <property type="match status" value="1"/>
</dbReference>
<evidence type="ECO:0000313" key="10">
    <source>
        <dbReference type="EMBL" id="KAE9072786.1"/>
    </source>
</evidence>
<evidence type="ECO:0000313" key="20">
    <source>
        <dbReference type="Proteomes" id="UP000486351"/>
    </source>
</evidence>
<dbReference type="EMBL" id="QXGF01003033">
    <property type="protein sequence ID" value="KAE8922613.1"/>
    <property type="molecule type" value="Genomic_DNA"/>
</dbReference>
<name>A0A6A3QB11_9STRA</name>
<evidence type="ECO:0000256" key="3">
    <source>
        <dbReference type="ARBA" id="ARBA00022741"/>
    </source>
</evidence>
<feature type="compositionally biased region" description="Acidic residues" evidence="6">
    <location>
        <begin position="731"/>
        <end position="747"/>
    </location>
</feature>
<dbReference type="CDD" id="cd16968">
    <property type="entry name" value="Alpha_kinase_MHCK_like"/>
    <property type="match status" value="1"/>
</dbReference>
<dbReference type="EMBL" id="QXFY01003121">
    <property type="protein sequence ID" value="KAE9288389.1"/>
    <property type="molecule type" value="Genomic_DNA"/>
</dbReference>
<dbReference type="EMBL" id="QXGA01003113">
    <property type="protein sequence ID" value="KAE9087375.1"/>
    <property type="molecule type" value="Genomic_DNA"/>
</dbReference>
<feature type="region of interest" description="Disordered" evidence="6">
    <location>
        <begin position="846"/>
        <end position="905"/>
    </location>
</feature>
<keyword evidence="5" id="KW-0067">ATP-binding</keyword>
<feature type="region of interest" description="Disordered" evidence="6">
    <location>
        <begin position="24"/>
        <end position="93"/>
    </location>
</feature>
<evidence type="ECO:0000256" key="5">
    <source>
        <dbReference type="ARBA" id="ARBA00022840"/>
    </source>
</evidence>
<keyword evidence="2" id="KW-0808">Transferase</keyword>
<feature type="compositionally biased region" description="Basic residues" evidence="6">
    <location>
        <begin position="770"/>
        <end position="779"/>
    </location>
</feature>
<evidence type="ECO:0000313" key="17">
    <source>
        <dbReference type="Proteomes" id="UP000440732"/>
    </source>
</evidence>
<dbReference type="Proteomes" id="UP000486351">
    <property type="component" value="Unassembled WGS sequence"/>
</dbReference>
<evidence type="ECO:0000259" key="7">
    <source>
        <dbReference type="PROSITE" id="PS51158"/>
    </source>
</evidence>
<dbReference type="EMBL" id="QXGC01003140">
    <property type="protein sequence ID" value="KAE9178257.1"/>
    <property type="molecule type" value="Genomic_DNA"/>
</dbReference>
<evidence type="ECO:0000313" key="9">
    <source>
        <dbReference type="EMBL" id="KAE9070888.1"/>
    </source>
</evidence>
<dbReference type="Proteomes" id="UP000441208">
    <property type="component" value="Unassembled WGS sequence"/>
</dbReference>
<keyword evidence="4" id="KW-0418">Kinase</keyword>
<feature type="compositionally biased region" description="Acidic residues" evidence="6">
    <location>
        <begin position="84"/>
        <end position="93"/>
    </location>
</feature>
<evidence type="ECO:0000313" key="15">
    <source>
        <dbReference type="Proteomes" id="UP000429523"/>
    </source>
</evidence>
<dbReference type="GO" id="GO:0005524">
    <property type="term" value="F:ATP binding"/>
    <property type="evidence" value="ECO:0007669"/>
    <property type="project" value="UniProtKB-KW"/>
</dbReference>
<protein>
    <recommendedName>
        <fullName evidence="7">Alpha-type protein kinase domain-containing protein</fullName>
    </recommendedName>
</protein>
<organism evidence="10 18">
    <name type="scientific">Phytophthora fragariae</name>
    <dbReference type="NCBI Taxonomy" id="53985"/>
    <lineage>
        <taxon>Eukaryota</taxon>
        <taxon>Sar</taxon>
        <taxon>Stramenopiles</taxon>
        <taxon>Oomycota</taxon>
        <taxon>Peronosporomycetes</taxon>
        <taxon>Peronosporales</taxon>
        <taxon>Peronosporaceae</taxon>
        <taxon>Phytophthora</taxon>
    </lineage>
</organism>
<dbReference type="GO" id="GO:1903013">
    <property type="term" value="P:response to differentiation-inducing factor 1"/>
    <property type="evidence" value="ECO:0007669"/>
    <property type="project" value="TreeGrafter"/>
</dbReference>
<evidence type="ECO:0000313" key="11">
    <source>
        <dbReference type="EMBL" id="KAE9087375.1"/>
    </source>
</evidence>
<feature type="region of interest" description="Disordered" evidence="6">
    <location>
        <begin position="268"/>
        <end position="338"/>
    </location>
</feature>
<dbReference type="InterPro" id="IPR051852">
    <property type="entry name" value="Alpha-type_PK"/>
</dbReference>
<feature type="compositionally biased region" description="Polar residues" evidence="6">
    <location>
        <begin position="392"/>
        <end position="401"/>
    </location>
</feature>
<dbReference type="InterPro" id="IPR004166">
    <property type="entry name" value="a-kinase_dom"/>
</dbReference>
<dbReference type="Gene3D" id="3.20.200.10">
    <property type="entry name" value="MHCK/EF2 kinase"/>
    <property type="match status" value="1"/>
</dbReference>
<gene>
    <name evidence="13" type="ORF">PF004_g25538</name>
    <name evidence="12" type="ORF">PF005_g26445</name>
    <name evidence="11" type="ORF">PF006_g25819</name>
    <name evidence="10" type="ORF">PF007_g26054</name>
    <name evidence="14" type="ORF">PF008_g26156</name>
    <name evidence="8" type="ORF">PF009_g27125</name>
    <name evidence="9" type="ORF">PF010_g26094</name>
</gene>
<keyword evidence="3" id="KW-0547">Nucleotide-binding</keyword>
<dbReference type="Gene3D" id="3.30.200.20">
    <property type="entry name" value="Phosphorylase Kinase, domain 1"/>
    <property type="match status" value="2"/>
</dbReference>
<evidence type="ECO:0000313" key="12">
    <source>
        <dbReference type="EMBL" id="KAE9173041.1"/>
    </source>
</evidence>
<dbReference type="SMART" id="SM00811">
    <property type="entry name" value="Alpha_kinase"/>
    <property type="match status" value="1"/>
</dbReference>
<comment type="caution">
    <text evidence="10">The sequence shown here is derived from an EMBL/GenBank/DDBJ whole genome shotgun (WGS) entry which is preliminary data.</text>
</comment>
<dbReference type="CDD" id="cd02989">
    <property type="entry name" value="Phd_like_TxnDC9"/>
    <property type="match status" value="1"/>
</dbReference>
<dbReference type="Gene3D" id="3.40.30.10">
    <property type="entry name" value="Glutaredoxin"/>
    <property type="match status" value="1"/>
</dbReference>
<dbReference type="InterPro" id="IPR011009">
    <property type="entry name" value="Kinase-like_dom_sf"/>
</dbReference>
<feature type="domain" description="Alpha-type protein kinase" evidence="7">
    <location>
        <begin position="454"/>
        <end position="666"/>
    </location>
</feature>
<feature type="compositionally biased region" description="Basic and acidic residues" evidence="6">
    <location>
        <begin position="31"/>
        <end position="78"/>
    </location>
</feature>
<dbReference type="SUPFAM" id="SSF52833">
    <property type="entry name" value="Thioredoxin-like"/>
    <property type="match status" value="1"/>
</dbReference>
<dbReference type="PROSITE" id="PS51158">
    <property type="entry name" value="ALPHA_KINASE"/>
    <property type="match status" value="1"/>
</dbReference>
<feature type="region of interest" description="Disordered" evidence="6">
    <location>
        <begin position="389"/>
        <end position="432"/>
    </location>
</feature>
<evidence type="ECO:0000256" key="6">
    <source>
        <dbReference type="SAM" id="MobiDB-lite"/>
    </source>
</evidence>
<dbReference type="Proteomes" id="UP000440732">
    <property type="component" value="Unassembled WGS sequence"/>
</dbReference>
<keyword evidence="1" id="KW-0723">Serine/threonine-protein kinase</keyword>
<dbReference type="Proteomes" id="UP000433483">
    <property type="component" value="Unassembled WGS sequence"/>
</dbReference>
<feature type="compositionally biased region" description="Polar residues" evidence="6">
    <location>
        <begin position="895"/>
        <end position="905"/>
    </location>
</feature>
<feature type="compositionally biased region" description="Basic and acidic residues" evidence="6">
    <location>
        <begin position="857"/>
        <end position="868"/>
    </location>
</feature>